<feature type="compositionally biased region" description="Polar residues" evidence="5">
    <location>
        <begin position="122"/>
        <end position="131"/>
    </location>
</feature>
<dbReference type="GO" id="GO:0008284">
    <property type="term" value="P:positive regulation of cell population proliferation"/>
    <property type="evidence" value="ECO:0007669"/>
    <property type="project" value="TreeGrafter"/>
</dbReference>
<dbReference type="Gene3D" id="2.10.90.10">
    <property type="entry name" value="Cystine-knot cytokines"/>
    <property type="match status" value="1"/>
</dbReference>
<dbReference type="AlphaFoldDB" id="A0AAV8YGQ1"/>
<feature type="domain" description="Platelet-derived growth factor (PDGF) family profile" evidence="7">
    <location>
        <begin position="222"/>
        <end position="295"/>
    </location>
</feature>
<dbReference type="GO" id="GO:0051781">
    <property type="term" value="P:positive regulation of cell division"/>
    <property type="evidence" value="ECO:0007669"/>
    <property type="project" value="UniProtKB-KW"/>
</dbReference>
<evidence type="ECO:0000256" key="1">
    <source>
        <dbReference type="ARBA" id="ARBA00006686"/>
    </source>
</evidence>
<dbReference type="PANTHER" id="PTHR11633:SF1">
    <property type="entry name" value="LD28763P"/>
    <property type="match status" value="1"/>
</dbReference>
<evidence type="ECO:0000256" key="5">
    <source>
        <dbReference type="SAM" id="MobiDB-lite"/>
    </source>
</evidence>
<keyword evidence="2 4" id="KW-0339">Growth factor</keyword>
<dbReference type="SMART" id="SM00141">
    <property type="entry name" value="PDGF"/>
    <property type="match status" value="1"/>
</dbReference>
<dbReference type="EMBL" id="JAPWTK010000112">
    <property type="protein sequence ID" value="KAJ8949707.1"/>
    <property type="molecule type" value="Genomic_DNA"/>
</dbReference>
<feature type="region of interest" description="Disordered" evidence="5">
    <location>
        <begin position="117"/>
        <end position="137"/>
    </location>
</feature>
<protein>
    <recommendedName>
        <fullName evidence="7">Platelet-derived growth factor (PDGF) family profile domain-containing protein</fullName>
    </recommendedName>
</protein>
<dbReference type="Pfam" id="PF00341">
    <property type="entry name" value="PDGF"/>
    <property type="match status" value="1"/>
</dbReference>
<evidence type="ECO:0000256" key="4">
    <source>
        <dbReference type="RuleBase" id="RU003818"/>
    </source>
</evidence>
<sequence length="390" mass="44920">MLWSADSFVLVVFCLSWITSDEGNRERERNDEASGKIAYPNDFLISQQHLHHHPHHYHDTPSYHGHMTFHDFHLIDDEKEEEETKPTYSEEEGEEYSNSSQFIIIWINTELNHISSKKKRNGNTSTDSEGLTGSPKRGRKILQTFDNYAVSLRKLTKRIPVSFARNLNQYEVNDLLLNFVEEGPFVRSRFGDEEDGARNAATIPKAAGCIPEARTVSLAKSDDPSILYIPQCTRIERCGGCCSHALLSCQPKEIETLSYQVMKTQYTGAKKLKYLGKEIVVVEKHVSCKCDCKVKEEDCNKYQEYKESECRCACTNIDEEKKCYKNAKKLWNPELCACQCRDVLQCTTGNTFDQIECRCVPIPMRRRFADYDRRGYVSRVDTKLLIDDTN</sequence>
<evidence type="ECO:0000256" key="2">
    <source>
        <dbReference type="ARBA" id="ARBA00023030"/>
    </source>
</evidence>
<dbReference type="SUPFAM" id="SSF57501">
    <property type="entry name" value="Cystine-knot cytokines"/>
    <property type="match status" value="1"/>
</dbReference>
<evidence type="ECO:0000256" key="6">
    <source>
        <dbReference type="SAM" id="SignalP"/>
    </source>
</evidence>
<keyword evidence="9" id="KW-1185">Reference proteome</keyword>
<proteinExistence type="inferred from homology"/>
<organism evidence="8 9">
    <name type="scientific">Aromia moschata</name>
    <dbReference type="NCBI Taxonomy" id="1265417"/>
    <lineage>
        <taxon>Eukaryota</taxon>
        <taxon>Metazoa</taxon>
        <taxon>Ecdysozoa</taxon>
        <taxon>Arthropoda</taxon>
        <taxon>Hexapoda</taxon>
        <taxon>Insecta</taxon>
        <taxon>Pterygota</taxon>
        <taxon>Neoptera</taxon>
        <taxon>Endopterygota</taxon>
        <taxon>Coleoptera</taxon>
        <taxon>Polyphaga</taxon>
        <taxon>Cucujiformia</taxon>
        <taxon>Chrysomeloidea</taxon>
        <taxon>Cerambycidae</taxon>
        <taxon>Cerambycinae</taxon>
        <taxon>Callichromatini</taxon>
        <taxon>Aromia</taxon>
    </lineage>
</organism>
<reference evidence="8" key="1">
    <citation type="journal article" date="2023" name="Insect Mol. Biol.">
        <title>Genome sequencing provides insights into the evolution of gene families encoding plant cell wall-degrading enzymes in longhorned beetles.</title>
        <authorList>
            <person name="Shin N.R."/>
            <person name="Okamura Y."/>
            <person name="Kirsch R."/>
            <person name="Pauchet Y."/>
        </authorList>
    </citation>
    <scope>NUCLEOTIDE SEQUENCE</scope>
    <source>
        <strain evidence="8">AMC_N1</strain>
    </source>
</reference>
<dbReference type="InterPro" id="IPR000072">
    <property type="entry name" value="PDGF/VEGF_dom"/>
</dbReference>
<dbReference type="PANTHER" id="PTHR11633">
    <property type="entry name" value="PLATELET-DERIVED GROWTH FACTOR"/>
    <property type="match status" value="1"/>
</dbReference>
<keyword evidence="6" id="KW-0732">Signal</keyword>
<feature type="signal peptide" evidence="6">
    <location>
        <begin position="1"/>
        <end position="23"/>
    </location>
</feature>
<dbReference type="GO" id="GO:0005615">
    <property type="term" value="C:extracellular space"/>
    <property type="evidence" value="ECO:0007669"/>
    <property type="project" value="TreeGrafter"/>
</dbReference>
<comment type="similarity">
    <text evidence="1 4">Belongs to the PDGF/VEGF growth factor family.</text>
</comment>
<dbReference type="GO" id="GO:0070851">
    <property type="term" value="F:growth factor receptor binding"/>
    <property type="evidence" value="ECO:0007669"/>
    <property type="project" value="TreeGrafter"/>
</dbReference>
<comment type="caution">
    <text evidence="8">The sequence shown here is derived from an EMBL/GenBank/DDBJ whole genome shotgun (WGS) entry which is preliminary data.</text>
</comment>
<gene>
    <name evidence="8" type="ORF">NQ318_013575</name>
</gene>
<accession>A0AAV8YGQ1</accession>
<dbReference type="PROSITE" id="PS50278">
    <property type="entry name" value="PDGF_2"/>
    <property type="match status" value="1"/>
</dbReference>
<keyword evidence="3" id="KW-0497">Mitogen</keyword>
<dbReference type="InterPro" id="IPR029034">
    <property type="entry name" value="Cystine-knot_cytokine"/>
</dbReference>
<evidence type="ECO:0000259" key="7">
    <source>
        <dbReference type="PROSITE" id="PS50278"/>
    </source>
</evidence>
<evidence type="ECO:0000313" key="8">
    <source>
        <dbReference type="EMBL" id="KAJ8949707.1"/>
    </source>
</evidence>
<evidence type="ECO:0000256" key="3">
    <source>
        <dbReference type="ARBA" id="ARBA00023246"/>
    </source>
</evidence>
<name>A0AAV8YGQ1_9CUCU</name>
<feature type="chain" id="PRO_5043619915" description="Platelet-derived growth factor (PDGF) family profile domain-containing protein" evidence="6">
    <location>
        <begin position="24"/>
        <end position="390"/>
    </location>
</feature>
<evidence type="ECO:0000313" key="9">
    <source>
        <dbReference type="Proteomes" id="UP001162162"/>
    </source>
</evidence>
<dbReference type="GO" id="GO:0008083">
    <property type="term" value="F:growth factor activity"/>
    <property type="evidence" value="ECO:0007669"/>
    <property type="project" value="UniProtKB-KW"/>
</dbReference>
<dbReference type="Proteomes" id="UP001162162">
    <property type="component" value="Unassembled WGS sequence"/>
</dbReference>
<dbReference type="GO" id="GO:0016020">
    <property type="term" value="C:membrane"/>
    <property type="evidence" value="ECO:0007669"/>
    <property type="project" value="InterPro"/>
</dbReference>